<keyword evidence="2" id="KW-1185">Reference proteome</keyword>
<reference evidence="1 2" key="1">
    <citation type="journal article" date="2009" name="PLoS Genet.">
        <title>Genomic analysis of the basal lineage fungus Rhizopus oryzae reveals a whole-genome duplication.</title>
        <authorList>
            <person name="Ma L.-J."/>
            <person name="Ibrahim A.S."/>
            <person name="Skory C."/>
            <person name="Grabherr M.G."/>
            <person name="Burger G."/>
            <person name="Butler M."/>
            <person name="Elias M."/>
            <person name="Idnurm A."/>
            <person name="Lang B.F."/>
            <person name="Sone T."/>
            <person name="Abe A."/>
            <person name="Calvo S.E."/>
            <person name="Corrochano L.M."/>
            <person name="Engels R."/>
            <person name="Fu J."/>
            <person name="Hansberg W."/>
            <person name="Kim J.-M."/>
            <person name="Kodira C.D."/>
            <person name="Koehrsen M.J."/>
            <person name="Liu B."/>
            <person name="Miranda-Saavedra D."/>
            <person name="O'Leary S."/>
            <person name="Ortiz-Castellanos L."/>
            <person name="Poulter R."/>
            <person name="Rodriguez-Romero J."/>
            <person name="Ruiz-Herrera J."/>
            <person name="Shen Y.-Q."/>
            <person name="Zeng Q."/>
            <person name="Galagan J."/>
            <person name="Birren B.W."/>
            <person name="Cuomo C.A."/>
            <person name="Wickes B.L."/>
        </authorList>
    </citation>
    <scope>NUCLEOTIDE SEQUENCE [LARGE SCALE GENOMIC DNA]</scope>
    <source>
        <strain evidence="2">RA 99-880 / ATCC MYA-4621 / FGSC 9543 / NRRL 43880</strain>
    </source>
</reference>
<dbReference type="RefSeq" id="XP_067512987.1">
    <property type="nucleotide sequence ID" value="XM_067656886.1"/>
</dbReference>
<dbReference type="AlphaFoldDB" id="I1BN11"/>
<protein>
    <submittedName>
        <fullName evidence="1">Uncharacterized protein</fullName>
    </submittedName>
</protein>
<proteinExistence type="predicted"/>
<dbReference type="Proteomes" id="UP000009138">
    <property type="component" value="Unassembled WGS sequence"/>
</dbReference>
<gene>
    <name evidence="1" type="ORF">RO3G_02295</name>
</gene>
<accession>I1BN11</accession>
<evidence type="ECO:0000313" key="1">
    <source>
        <dbReference type="EMBL" id="EIE77591.1"/>
    </source>
</evidence>
<dbReference type="EMBL" id="CH476733">
    <property type="protein sequence ID" value="EIE77591.1"/>
    <property type="molecule type" value="Genomic_DNA"/>
</dbReference>
<organism evidence="1 2">
    <name type="scientific">Rhizopus delemar (strain RA 99-880 / ATCC MYA-4621 / FGSC 9543 / NRRL 43880)</name>
    <name type="common">Mucormycosis agent</name>
    <name type="synonym">Rhizopus arrhizus var. delemar</name>
    <dbReference type="NCBI Taxonomy" id="246409"/>
    <lineage>
        <taxon>Eukaryota</taxon>
        <taxon>Fungi</taxon>
        <taxon>Fungi incertae sedis</taxon>
        <taxon>Mucoromycota</taxon>
        <taxon>Mucoromycotina</taxon>
        <taxon>Mucoromycetes</taxon>
        <taxon>Mucorales</taxon>
        <taxon>Mucorineae</taxon>
        <taxon>Rhizopodaceae</taxon>
        <taxon>Rhizopus</taxon>
    </lineage>
</organism>
<evidence type="ECO:0000313" key="2">
    <source>
        <dbReference type="Proteomes" id="UP000009138"/>
    </source>
</evidence>
<sequence>MRFIGRLCQEYTKLQYEYTPYQKHKGFDQSSLDKEFIHQLHPCSISTCTLFKADNANLLKLDSYFSSAADNAFLCV</sequence>
<name>I1BN11_RHIO9</name>
<dbReference type="InParanoid" id="I1BN11"/>
<dbReference type="GeneID" id="93609267"/>
<dbReference type="VEuPathDB" id="FungiDB:RO3G_02295"/>